<dbReference type="InterPro" id="IPR000847">
    <property type="entry name" value="LysR_HTH_N"/>
</dbReference>
<dbReference type="Pfam" id="PF00126">
    <property type="entry name" value="HTH_1"/>
    <property type="match status" value="1"/>
</dbReference>
<evidence type="ECO:0000259" key="6">
    <source>
        <dbReference type="PROSITE" id="PS50931"/>
    </source>
</evidence>
<dbReference type="RefSeq" id="WP_144311049.1">
    <property type="nucleotide sequence ID" value="NZ_VMNK01000018.1"/>
</dbReference>
<dbReference type="InterPro" id="IPR036388">
    <property type="entry name" value="WH-like_DNA-bd_sf"/>
</dbReference>
<gene>
    <name evidence="7" type="primary">nhaR</name>
    <name evidence="7" type="ORF">FHP91_18880</name>
</gene>
<dbReference type="PANTHER" id="PTHR30293">
    <property type="entry name" value="TRANSCRIPTIONAL REGULATORY PROTEIN NAC-RELATED"/>
    <property type="match status" value="1"/>
</dbReference>
<organism evidence="7 8">
    <name type="scientific">Denitromonas halophila</name>
    <dbReference type="NCBI Taxonomy" id="1629404"/>
    <lineage>
        <taxon>Bacteria</taxon>
        <taxon>Pseudomonadati</taxon>
        <taxon>Pseudomonadota</taxon>
        <taxon>Betaproteobacteria</taxon>
        <taxon>Rhodocyclales</taxon>
        <taxon>Zoogloeaceae</taxon>
        <taxon>Denitromonas</taxon>
    </lineage>
</organism>
<dbReference type="GO" id="GO:2000142">
    <property type="term" value="P:regulation of DNA-templated transcription initiation"/>
    <property type="evidence" value="ECO:0007669"/>
    <property type="project" value="TreeGrafter"/>
</dbReference>
<keyword evidence="8" id="KW-1185">Reference proteome</keyword>
<keyword evidence="3" id="KW-0238">DNA-binding</keyword>
<dbReference type="Proteomes" id="UP000319502">
    <property type="component" value="Unassembled WGS sequence"/>
</dbReference>
<dbReference type="AlphaFoldDB" id="A0A557QGC3"/>
<evidence type="ECO:0000256" key="2">
    <source>
        <dbReference type="ARBA" id="ARBA00023015"/>
    </source>
</evidence>
<accession>A0A557QGC3</accession>
<reference evidence="7 8" key="1">
    <citation type="submission" date="2019-07" db="EMBL/GenBank/DDBJ databases">
        <title>The pathways for chlorine oxyanion respiration interact through the shared metabolite chlorate.</title>
        <authorList>
            <person name="Barnum T.P."/>
            <person name="Cheng Y."/>
            <person name="Hill K.A."/>
            <person name="Lucas L.N."/>
            <person name="Carlson H.K."/>
            <person name="Coates J.D."/>
        </authorList>
    </citation>
    <scope>NUCLEOTIDE SEQUENCE [LARGE SCALE GENOMIC DNA]</scope>
    <source>
        <strain evidence="7 8">SFB-3</strain>
    </source>
</reference>
<dbReference type="PROSITE" id="PS50931">
    <property type="entry name" value="HTH_LYSR"/>
    <property type="match status" value="1"/>
</dbReference>
<dbReference type="EMBL" id="VMNK01000018">
    <property type="protein sequence ID" value="TVO51961.1"/>
    <property type="molecule type" value="Genomic_DNA"/>
</dbReference>
<evidence type="ECO:0000313" key="8">
    <source>
        <dbReference type="Proteomes" id="UP000319502"/>
    </source>
</evidence>
<keyword evidence="5" id="KW-0804">Transcription</keyword>
<dbReference type="GO" id="GO:0003700">
    <property type="term" value="F:DNA-binding transcription factor activity"/>
    <property type="evidence" value="ECO:0007669"/>
    <property type="project" value="InterPro"/>
</dbReference>
<keyword evidence="2" id="KW-0805">Transcription regulation</keyword>
<name>A0A557QGC3_9RHOO</name>
<comment type="caution">
    <text evidence="7">The sequence shown here is derived from an EMBL/GenBank/DDBJ whole genome shotgun (WGS) entry which is preliminary data.</text>
</comment>
<dbReference type="Pfam" id="PF03466">
    <property type="entry name" value="LysR_substrate"/>
    <property type="match status" value="1"/>
</dbReference>
<sequence length="309" mass="33574">MATLNYKHLRYFWMVAKAGSIARASEQLHLTPQSISGQITAFEERLGVALFQRTGRRLVVTEAGQRILRYAEEIFALGDELLDVLHDAHAAQAPPFRVGIADSVPKQMAYRLVAPTLTLDAPVRLVCREGRLAPLLAELSVHHLDMVIADRPMPARYNVRAYSHLLGESRLTVMATSALLAKFAGDFPRCLDEAPFLLPGEDVAVRVPLMQWFEAERLRPQIVGEFDDSALLKAFGGAGAGFFCAPSAVVPDVQAQYGVAAVGEIPGLTEQTYGITTERKLTHPAIVAISAATQPAGAIAPVRKKRRGG</sequence>
<dbReference type="NCBIfam" id="NF008284">
    <property type="entry name" value="PRK11062.1"/>
    <property type="match status" value="1"/>
</dbReference>
<dbReference type="Gene3D" id="1.10.10.10">
    <property type="entry name" value="Winged helix-like DNA-binding domain superfamily/Winged helix DNA-binding domain"/>
    <property type="match status" value="1"/>
</dbReference>
<keyword evidence="4" id="KW-0010">Activator</keyword>
<dbReference type="GO" id="GO:0003677">
    <property type="term" value="F:DNA binding"/>
    <property type="evidence" value="ECO:0007669"/>
    <property type="project" value="UniProtKB-KW"/>
</dbReference>
<dbReference type="SUPFAM" id="SSF46785">
    <property type="entry name" value="Winged helix' DNA-binding domain"/>
    <property type="match status" value="1"/>
</dbReference>
<dbReference type="Gene3D" id="3.40.190.290">
    <property type="match status" value="1"/>
</dbReference>
<dbReference type="SUPFAM" id="SSF53850">
    <property type="entry name" value="Periplasmic binding protein-like II"/>
    <property type="match status" value="1"/>
</dbReference>
<evidence type="ECO:0000256" key="5">
    <source>
        <dbReference type="ARBA" id="ARBA00023163"/>
    </source>
</evidence>
<protein>
    <submittedName>
        <fullName evidence="7">Transcriptional activator NhaR</fullName>
    </submittedName>
</protein>
<comment type="similarity">
    <text evidence="1">Belongs to the LysR transcriptional regulatory family.</text>
</comment>
<proteinExistence type="inferred from homology"/>
<dbReference type="FunFam" id="1.10.10.10:FF:000001">
    <property type="entry name" value="LysR family transcriptional regulator"/>
    <property type="match status" value="1"/>
</dbReference>
<dbReference type="PANTHER" id="PTHR30293:SF2">
    <property type="entry name" value="TRANSCRIPTIONAL ACTIVATOR PROTEIN NHAR"/>
    <property type="match status" value="1"/>
</dbReference>
<dbReference type="InterPro" id="IPR005119">
    <property type="entry name" value="LysR_subst-bd"/>
</dbReference>
<dbReference type="InterPro" id="IPR036390">
    <property type="entry name" value="WH_DNA-bd_sf"/>
</dbReference>
<evidence type="ECO:0000256" key="3">
    <source>
        <dbReference type="ARBA" id="ARBA00023125"/>
    </source>
</evidence>
<dbReference type="OrthoDB" id="464481at2"/>
<feature type="domain" description="HTH lysR-type" evidence="6">
    <location>
        <begin position="4"/>
        <end position="61"/>
    </location>
</feature>
<evidence type="ECO:0000313" key="7">
    <source>
        <dbReference type="EMBL" id="TVO51961.1"/>
    </source>
</evidence>
<evidence type="ECO:0000256" key="4">
    <source>
        <dbReference type="ARBA" id="ARBA00023159"/>
    </source>
</evidence>
<evidence type="ECO:0000256" key="1">
    <source>
        <dbReference type="ARBA" id="ARBA00009437"/>
    </source>
</evidence>